<dbReference type="KEGG" id="xtr:100491433"/>
<evidence type="ECO:0000256" key="2">
    <source>
        <dbReference type="SAM" id="MobiDB-lite"/>
    </source>
</evidence>
<feature type="compositionally biased region" description="Basic residues" evidence="2">
    <location>
        <begin position="472"/>
        <end position="482"/>
    </location>
</feature>
<dbReference type="Proteomes" id="UP000008143">
    <property type="component" value="Chromosome 9"/>
</dbReference>
<feature type="domain" description="Partner and localiser of BRCA2 WD40" evidence="3">
    <location>
        <begin position="1063"/>
        <end position="1398"/>
    </location>
</feature>
<dbReference type="GeneTree" id="ENSGT00390000014423"/>
<dbReference type="InterPro" id="IPR031920">
    <property type="entry name" value="PALB2_WD40"/>
</dbReference>
<dbReference type="Xenbase" id="XB-GENE-5867929">
    <property type="gene designation" value="palb2"/>
</dbReference>
<keyword evidence="1" id="KW-0677">Repeat</keyword>
<feature type="region of interest" description="Disordered" evidence="2">
    <location>
        <begin position="120"/>
        <end position="139"/>
    </location>
</feature>
<reference evidence="6" key="3">
    <citation type="submission" date="2025-04" db="UniProtKB">
        <authorList>
            <consortium name="RefSeq"/>
        </authorList>
    </citation>
    <scope>IDENTIFICATION</scope>
    <source>
        <strain evidence="6">Nigerian</strain>
        <tissue evidence="6">Liver and blood</tissue>
    </source>
</reference>
<keyword evidence="5" id="KW-1185">Reference proteome</keyword>
<dbReference type="InterPro" id="IPR042417">
    <property type="entry name" value="PALB2"/>
</dbReference>
<evidence type="ECO:0000313" key="7">
    <source>
        <dbReference type="Xenbase" id="XB-GENE-5867929"/>
    </source>
</evidence>
<feature type="region of interest" description="Disordered" evidence="2">
    <location>
        <begin position="35"/>
        <end position="96"/>
    </location>
</feature>
<gene>
    <name evidence="4 6 7" type="primary">palb2</name>
</gene>
<dbReference type="CTD" id="79728"/>
<evidence type="ECO:0000256" key="1">
    <source>
        <dbReference type="ARBA" id="ARBA00022737"/>
    </source>
</evidence>
<reference evidence="4" key="2">
    <citation type="submission" date="2020-05" db="UniProtKB">
        <authorList>
            <consortium name="Ensembl"/>
        </authorList>
    </citation>
    <scope>IDENTIFICATION</scope>
</reference>
<evidence type="ECO:0000313" key="5">
    <source>
        <dbReference type="Proteomes" id="UP000008143"/>
    </source>
</evidence>
<dbReference type="GO" id="GO:0005654">
    <property type="term" value="C:nucleoplasm"/>
    <property type="evidence" value="ECO:0000318"/>
    <property type="project" value="GO_Central"/>
</dbReference>
<dbReference type="Ensembl" id="ENSXETT00000086977">
    <property type="protein sequence ID" value="ENSXETP00000080422"/>
    <property type="gene ID" value="ENSXETG00000031275"/>
</dbReference>
<reference evidence="4" key="1">
    <citation type="journal article" date="2010" name="Science">
        <title>The genome of the Western clawed frog Xenopus tropicalis.</title>
        <authorList>
            <person name="Hellsten U."/>
            <person name="Harland R.M."/>
            <person name="Gilchrist M.J."/>
            <person name="Hendrix D."/>
            <person name="Jurka J."/>
            <person name="Kapitonov V."/>
            <person name="Ovcharenko I."/>
            <person name="Putnam N.H."/>
            <person name="Shu S."/>
            <person name="Taher L."/>
            <person name="Blitz I.L."/>
            <person name="Blumberg B."/>
            <person name="Dichmann D.S."/>
            <person name="Dubchak I."/>
            <person name="Amaya E."/>
            <person name="Detter J.C."/>
            <person name="Fletcher R."/>
            <person name="Gerhard D.S."/>
            <person name="Goodstein D."/>
            <person name="Graves T."/>
            <person name="Grigoriev I.V."/>
            <person name="Grimwood J."/>
            <person name="Kawashima T."/>
            <person name="Lindquist E."/>
            <person name="Lucas S.M."/>
            <person name="Mead P.E."/>
            <person name="Mitros T."/>
            <person name="Ogino H."/>
            <person name="Ohta Y."/>
            <person name="Poliakov A.V."/>
            <person name="Pollet N."/>
            <person name="Robert J."/>
            <person name="Salamov A."/>
            <person name="Sater A.K."/>
            <person name="Schmutz J."/>
            <person name="Terry A."/>
            <person name="Vize P.D."/>
            <person name="Warren W.C."/>
            <person name="Wells D."/>
            <person name="Wills A."/>
            <person name="Wilson R.K."/>
            <person name="Zimmerman L.B."/>
            <person name="Zorn A.M."/>
            <person name="Grainger R."/>
            <person name="Grammer T."/>
            <person name="Khokha M.K."/>
            <person name="Richardson P.M."/>
            <person name="Rokhsar D.S."/>
        </authorList>
    </citation>
    <scope>NUCLEOTIDE SEQUENCE [LARGE SCALE GENOMIC DNA]</scope>
    <source>
        <strain evidence="4">Nigerian</strain>
    </source>
</reference>
<organism evidence="4">
    <name type="scientific">Xenopus tropicalis</name>
    <name type="common">Western clawed frog</name>
    <name type="synonym">Silurana tropicalis</name>
    <dbReference type="NCBI Taxonomy" id="8364"/>
    <lineage>
        <taxon>Eukaryota</taxon>
        <taxon>Metazoa</taxon>
        <taxon>Chordata</taxon>
        <taxon>Craniata</taxon>
        <taxon>Vertebrata</taxon>
        <taxon>Euteleostomi</taxon>
        <taxon>Amphibia</taxon>
        <taxon>Batrachia</taxon>
        <taxon>Anura</taxon>
        <taxon>Pipoidea</taxon>
        <taxon>Pipidae</taxon>
        <taxon>Xenopodinae</taxon>
        <taxon>Xenopus</taxon>
        <taxon>Silurana</taxon>
    </lineage>
</organism>
<dbReference type="SUPFAM" id="SSF50978">
    <property type="entry name" value="WD40 repeat-like"/>
    <property type="match status" value="1"/>
</dbReference>
<dbReference type="GO" id="GO:0000724">
    <property type="term" value="P:double-strand break repair via homologous recombination"/>
    <property type="evidence" value="ECO:0000318"/>
    <property type="project" value="GO_Central"/>
</dbReference>
<accession>A0A6I8R3U5</accession>
<dbReference type="GeneID" id="100491433"/>
<dbReference type="PANTHER" id="PTHR14662">
    <property type="entry name" value="PARTNER AND LOCALIZER OF BRCA2"/>
    <property type="match status" value="1"/>
</dbReference>
<dbReference type="GO" id="GO:0003677">
    <property type="term" value="F:DNA binding"/>
    <property type="evidence" value="ECO:0000318"/>
    <property type="project" value="GO_Central"/>
</dbReference>
<dbReference type="RefSeq" id="XP_002932499.4">
    <property type="nucleotide sequence ID" value="XM_002932453.5"/>
</dbReference>
<feature type="region of interest" description="Disordered" evidence="2">
    <location>
        <begin position="468"/>
        <end position="492"/>
    </location>
</feature>
<feature type="region of interest" description="Disordered" evidence="2">
    <location>
        <begin position="305"/>
        <end position="356"/>
    </location>
</feature>
<name>A0A6I8R3U5_XENTR</name>
<feature type="compositionally biased region" description="Basic residues" evidence="2">
    <location>
        <begin position="525"/>
        <end position="534"/>
    </location>
</feature>
<dbReference type="InterPro" id="IPR015943">
    <property type="entry name" value="WD40/YVTN_repeat-like_dom_sf"/>
</dbReference>
<dbReference type="InterPro" id="IPR036322">
    <property type="entry name" value="WD40_repeat_dom_sf"/>
</dbReference>
<dbReference type="Gene3D" id="2.130.10.10">
    <property type="entry name" value="YVTN repeat-like/Quinoprotein amine dehydrogenase"/>
    <property type="match status" value="1"/>
</dbReference>
<feature type="compositionally biased region" description="Polar residues" evidence="2">
    <location>
        <begin position="515"/>
        <end position="524"/>
    </location>
</feature>
<sequence>MEDAVGAKSLTSEEKEKIKERLCLLKKEYKRTFNRLRRSQRAERVKTHVQKTIAEQNHLLSQEGAGPGNRGSQSSIASNDADLQSKSTRPDTERKPCVTFNFEPEILCAEGSSPCCSVSGSSGQELDGTEKPQDMGQAFDTTIQRSRLKLRRSTKRRCSADQSLSDGSLFSDTLKDTDGLQGKVMDRSDCGLPVFKKSAKHPMDQNHVNLHDFSVGPDFGTENLNTAALDTGNITDFLGGNVDASPVTREQCLDNKIQVKSGFTEVTIGKMQEPPMTPGLENIKEPLLSPCLGKIRKSSLLLCTDKPREPSLSPNTEKTRTPPLCLSPNIDKTTSPLRSRQKDKTEPPPADIETSRELSLSSYMEQNNTLAQKDQTSCDLGLTLQQGHTHSTPHIPTPLCSDEQNLLNQINNVQDTTTNTGEDNNPLNSCTLVEGLLFPVEYYVRTTRRMSNCQRKVDLDAIIHSQLGTSRRGSRGKPRSRRVSGEEGSIYTSPSPMACFASEFISNALCLTPLSHQTPNSNKHGANRGRRGRGRYSSPKLELPQVSSSHDVRKRSSLLEPDAVASPISNGSQSEKENCEEQTTPRLDPHSAHLFAPYRTEQPHVTEGLNSEQIYILPNSDQKSKYNLRSRNSASLFHYSLPDDMDDFDNGSINQNKLKRSIEFTDNQKSERQRSCLTPSSPFPALSSRMSLEKLLSCLEIKDFHLPDDDFGFLKLQKLKSLSQLEPFVPLPTTETGRTKPDNTTLPGTDYSTAFQATIDSSVLAIKPSACTLYNGKSNAAPPDKTASKAILCVEIPNAPSQEHVAYSAHSVELPPPVSQVRKSQETVLNHLQKRSDDIRPCEVDVKPTGNESVPHASPLPSKHLKTQTNSEIKLSLHPCEELGASGSSEFQIKSSAPQFPLKEVPCSVLLATSMCSMPLETSNDTELASCTPGFPFLGSTPAALSAPSPGGSVLTPCSPKLEKPTATINKTLPAQSSADELKSLRLGEVIEKEVNESKAEQCIVLAPGSGSLSQYGDTAVNVKPILMKESLQEVYHVENCAEEFITEQSCGSQHENPLWTSEGGHLRLISQIQDGCFGKCMIDLCSVQWEFPSGTEMCIVGASESAISLWRPHSAGRQWEAAHSWIFTEMPVIQILPLPGEKNIMCVALGNLEILEIWALFSCPRGLSWEQRVVKLGHTETARGLSKLRLVCSSGLGPNQEVEILQLSEKGRTMRSHTLQPPEASILSFSEVEGEADAVVGSTVDNKVVIWNGATGQLLSTINVGELCGDSACLSAYSDSGLLFLLLASPYSNSLEAARKCIFTLIAANPKSERCAHVMSYTLPEGQDGRYLEGDIISHNAAAVLTSGSVAFWDLPRSHCSALLITNVDIHWSLVRWTHSMSQVLAGQKNGTIYIYSYTGLAPKEKIKEFEKNGIS</sequence>
<protein>
    <submittedName>
        <fullName evidence="4 6">Partner and localizer of BRCA2</fullName>
    </submittedName>
</protein>
<evidence type="ECO:0000313" key="4">
    <source>
        <dbReference type="Ensembl" id="ENSXETP00000080422"/>
    </source>
</evidence>
<dbReference type="AGR" id="Xenbase:XB-GENE-5867929"/>
<dbReference type="OMA" id="IHQADET"/>
<dbReference type="PANTHER" id="PTHR14662:SF2">
    <property type="entry name" value="PARTNER AND LOCALIZER OF BRCA2"/>
    <property type="match status" value="1"/>
</dbReference>
<proteinExistence type="predicted"/>
<dbReference type="OrthoDB" id="9936560at2759"/>
<feature type="region of interest" description="Disordered" evidence="2">
    <location>
        <begin position="515"/>
        <end position="588"/>
    </location>
</feature>
<evidence type="ECO:0000313" key="6">
    <source>
        <dbReference type="RefSeq" id="XP_002932499.4"/>
    </source>
</evidence>
<dbReference type="Bgee" id="ENSXETG00000031275">
    <property type="expression patterns" value="Expressed in blastula and 12 other cell types or tissues"/>
</dbReference>
<evidence type="ECO:0000259" key="3">
    <source>
        <dbReference type="Pfam" id="PF16756"/>
    </source>
</evidence>
<dbReference type="Pfam" id="PF16756">
    <property type="entry name" value="PALB2_WD40"/>
    <property type="match status" value="1"/>
</dbReference>
<feature type="compositionally biased region" description="Polar residues" evidence="2">
    <location>
        <begin position="70"/>
        <end position="87"/>
    </location>
</feature>